<proteinExistence type="predicted"/>
<dbReference type="InterPro" id="IPR012549">
    <property type="entry name" value="EptA-like_N"/>
</dbReference>
<feature type="transmembrane region" description="Helical" evidence="8">
    <location>
        <begin position="164"/>
        <end position="186"/>
    </location>
</feature>
<evidence type="ECO:0000256" key="7">
    <source>
        <dbReference type="ARBA" id="ARBA00023136"/>
    </source>
</evidence>
<dbReference type="GO" id="GO:0016776">
    <property type="term" value="F:phosphotransferase activity, phosphate group as acceptor"/>
    <property type="evidence" value="ECO:0007669"/>
    <property type="project" value="TreeGrafter"/>
</dbReference>
<gene>
    <name evidence="11" type="ORF">FORC53_5032</name>
</gene>
<reference evidence="11 12" key="1">
    <citation type="submission" date="2017-03" db="EMBL/GenBank/DDBJ databases">
        <title>Complete Genome Sequence of Vibrio vulnificus FORC_053.</title>
        <authorList>
            <consortium name="Food-borne Pathogen Omics Research Center"/>
            <person name="Chung H.Y."/>
            <person name="Na E.J."/>
            <person name="Song J.S."/>
            <person name="Kim H."/>
            <person name="Lee J.-H."/>
            <person name="Ryu S."/>
            <person name="Choi S.H."/>
        </authorList>
    </citation>
    <scope>NUCLEOTIDE SEQUENCE [LARGE SCALE GENOMIC DNA]</scope>
    <source>
        <strain evidence="11 12">FORC_053</strain>
    </source>
</reference>
<dbReference type="InterPro" id="IPR040423">
    <property type="entry name" value="PEA_transferase"/>
</dbReference>
<feature type="transmembrane region" description="Helical" evidence="8">
    <location>
        <begin position="88"/>
        <end position="110"/>
    </location>
</feature>
<dbReference type="Pfam" id="PF08019">
    <property type="entry name" value="EptA_B_N"/>
    <property type="match status" value="1"/>
</dbReference>
<dbReference type="CDD" id="cd16017">
    <property type="entry name" value="LptA"/>
    <property type="match status" value="1"/>
</dbReference>
<feature type="transmembrane region" description="Helical" evidence="8">
    <location>
        <begin position="130"/>
        <end position="152"/>
    </location>
</feature>
<feature type="transmembrane region" description="Helical" evidence="8">
    <location>
        <begin position="60"/>
        <end position="81"/>
    </location>
</feature>
<dbReference type="SUPFAM" id="SSF53649">
    <property type="entry name" value="Alkaline phosphatase-like"/>
    <property type="match status" value="1"/>
</dbReference>
<evidence type="ECO:0000259" key="9">
    <source>
        <dbReference type="Pfam" id="PF00884"/>
    </source>
</evidence>
<evidence type="ECO:0000256" key="6">
    <source>
        <dbReference type="ARBA" id="ARBA00022989"/>
    </source>
</evidence>
<dbReference type="EMBL" id="CP019292">
    <property type="protein sequence ID" value="AXX63371.1"/>
    <property type="molecule type" value="Genomic_DNA"/>
</dbReference>
<keyword evidence="6 8" id="KW-1133">Transmembrane helix</keyword>
<name>A0AAN1UFA5_VIBVL</name>
<dbReference type="Pfam" id="PF00884">
    <property type="entry name" value="Sulfatase"/>
    <property type="match status" value="1"/>
</dbReference>
<evidence type="ECO:0000256" key="5">
    <source>
        <dbReference type="ARBA" id="ARBA00022692"/>
    </source>
</evidence>
<accession>A0AAN1UFA5</accession>
<dbReference type="GO" id="GO:0009244">
    <property type="term" value="P:lipopolysaccharide core region biosynthetic process"/>
    <property type="evidence" value="ECO:0007669"/>
    <property type="project" value="TreeGrafter"/>
</dbReference>
<evidence type="ECO:0000259" key="10">
    <source>
        <dbReference type="Pfam" id="PF08019"/>
    </source>
</evidence>
<keyword evidence="4" id="KW-0808">Transferase</keyword>
<dbReference type="AlphaFoldDB" id="A0AAN1UFA5"/>
<dbReference type="Proteomes" id="UP000263418">
    <property type="component" value="Chromosome 3"/>
</dbReference>
<evidence type="ECO:0000256" key="4">
    <source>
        <dbReference type="ARBA" id="ARBA00022679"/>
    </source>
</evidence>
<keyword evidence="2" id="KW-1003">Cell membrane</keyword>
<dbReference type="PANTHER" id="PTHR30443">
    <property type="entry name" value="INNER MEMBRANE PROTEIN"/>
    <property type="match status" value="1"/>
</dbReference>
<keyword evidence="3" id="KW-0997">Cell inner membrane</keyword>
<dbReference type="InterPro" id="IPR000917">
    <property type="entry name" value="Sulfatase_N"/>
</dbReference>
<feature type="domain" description="Sulfatase N-terminal" evidence="9">
    <location>
        <begin position="247"/>
        <end position="536"/>
    </location>
</feature>
<dbReference type="GO" id="GO:0005886">
    <property type="term" value="C:plasma membrane"/>
    <property type="evidence" value="ECO:0007669"/>
    <property type="project" value="UniProtKB-SubCell"/>
</dbReference>
<protein>
    <submittedName>
        <fullName evidence="11">Sulfatase</fullName>
    </submittedName>
</protein>
<dbReference type="InterPro" id="IPR058130">
    <property type="entry name" value="PEA_transf_C"/>
</dbReference>
<dbReference type="Gene3D" id="3.40.720.10">
    <property type="entry name" value="Alkaline Phosphatase, subunit A"/>
    <property type="match status" value="1"/>
</dbReference>
<keyword evidence="7 8" id="KW-0472">Membrane</keyword>
<feature type="transmembrane region" description="Helical" evidence="8">
    <location>
        <begin position="21"/>
        <end position="40"/>
    </location>
</feature>
<evidence type="ECO:0000256" key="8">
    <source>
        <dbReference type="SAM" id="Phobius"/>
    </source>
</evidence>
<evidence type="ECO:0000313" key="12">
    <source>
        <dbReference type="Proteomes" id="UP000263418"/>
    </source>
</evidence>
<comment type="subcellular location">
    <subcellularLocation>
        <location evidence="1">Cell inner membrane</location>
        <topology evidence="1">Multi-pass membrane protein</topology>
    </subcellularLocation>
</comment>
<organism evidence="11 12">
    <name type="scientific">Vibrio vulnificus</name>
    <dbReference type="NCBI Taxonomy" id="672"/>
    <lineage>
        <taxon>Bacteria</taxon>
        <taxon>Pseudomonadati</taxon>
        <taxon>Pseudomonadota</taxon>
        <taxon>Gammaproteobacteria</taxon>
        <taxon>Vibrionales</taxon>
        <taxon>Vibrionaceae</taxon>
        <taxon>Vibrio</taxon>
    </lineage>
</organism>
<dbReference type="InterPro" id="IPR017850">
    <property type="entry name" value="Alkaline_phosphatase_core_sf"/>
</dbReference>
<evidence type="ECO:0000256" key="2">
    <source>
        <dbReference type="ARBA" id="ARBA00022475"/>
    </source>
</evidence>
<feature type="domain" description="Phosphoethanolamine transferase N-terminal" evidence="10">
    <location>
        <begin position="69"/>
        <end position="217"/>
    </location>
</feature>
<keyword evidence="5 8" id="KW-0812">Transmembrane</keyword>
<evidence type="ECO:0000256" key="1">
    <source>
        <dbReference type="ARBA" id="ARBA00004429"/>
    </source>
</evidence>
<dbReference type="NCBIfam" id="NF028537">
    <property type="entry name" value="P_eth_NH2_trans"/>
    <property type="match status" value="1"/>
</dbReference>
<evidence type="ECO:0000313" key="11">
    <source>
        <dbReference type="EMBL" id="AXX63371.1"/>
    </source>
</evidence>
<sequence>MTTEAVNPPASFSISSLREKYKISMTAFLAIMSLYFGFVLNTPVTSKLIELTKGSESHLFSYTSPLLLSFAFFIIFSAFGFKFVFRPVFILFTISSAAACYATNTYQVIFDYGMIENIFETHSSEAASYVNMRSVMYVFFTGIVPSILIALVKIDTDKPLKTRMIHRAVGLVVAVVGIAALAALFYKDYASVGRNNKYLNKMIVPTHIYYSTRYIKNTVFPKEQLPFKELGEDAKMISASNGKPTLFVLVVGETARSQNFAYNGYERDTNKYTKGEGIISFQDVSSCGTATAHSLPCMFSNMDRDGYKKDVANNQSNALDIISKADVSISWYENDGGDKAVAKRLELIQIDPSSDKQLCDGLTCYDEVMLKGFDDKVLSSEGNKMIAFHTIGSHGPTYYKRYPSSMTQFTPSCDRSDIENCTDEEIVNVYDNTIAYTDYFLSQVINKLKSYQDKYNVAMLYLSDHGESLGENGLYLHGTPYVLAPEEQTKVPLLLWMGEGYAEAKGIDEACLREKAASNSYSHDNFFHSLIDFFGVETKDINPEKSFISECRI</sequence>
<evidence type="ECO:0000256" key="3">
    <source>
        <dbReference type="ARBA" id="ARBA00022519"/>
    </source>
</evidence>
<dbReference type="PANTHER" id="PTHR30443:SF0">
    <property type="entry name" value="PHOSPHOETHANOLAMINE TRANSFERASE EPTA"/>
    <property type="match status" value="1"/>
</dbReference>